<keyword evidence="1" id="KW-1133">Transmembrane helix</keyword>
<keyword evidence="1" id="KW-0472">Membrane</keyword>
<dbReference type="HOGENOM" id="CLU_3003103_0_0_2"/>
<dbReference type="RefSeq" id="WP_021053785.1">
    <property type="nucleotide sequence ID" value="NZ_KE356561.1"/>
</dbReference>
<evidence type="ECO:0000313" key="3">
    <source>
        <dbReference type="Proteomes" id="UP000030710"/>
    </source>
</evidence>
<reference evidence="2 3" key="1">
    <citation type="journal article" date="2013" name="PLoS ONE">
        <title>Assembly-driven community genomics of a hypersaline microbial ecosystem.</title>
        <authorList>
            <person name="Podell S."/>
            <person name="Ugalde J.A."/>
            <person name="Narasingarao P."/>
            <person name="Banfield J.F."/>
            <person name="Heidelberg K.B."/>
            <person name="Allen E.E."/>
        </authorList>
    </citation>
    <scope>NUCLEOTIDE SEQUENCE [LARGE SCALE GENOMIC DNA]</scope>
    <source>
        <strain evidence="3">J07HQW2</strain>
    </source>
</reference>
<protein>
    <submittedName>
        <fullName evidence="2">Uncharacterized protein</fullName>
    </submittedName>
</protein>
<dbReference type="STRING" id="1238425.J07HQW2_00726"/>
<dbReference type="Proteomes" id="UP000030710">
    <property type="component" value="Unassembled WGS sequence"/>
</dbReference>
<name>U1PKS1_9EURY</name>
<sequence length="56" mass="5716">MVDIDFVVVMICLITGFLLGGIASIMSIIGRSSNVMLLLNVAAGGLIIIGVAIALL</sequence>
<dbReference type="EMBL" id="KE356561">
    <property type="protein sequence ID" value="ERG94292.1"/>
    <property type="molecule type" value="Genomic_DNA"/>
</dbReference>
<accession>U1PKS1</accession>
<organism evidence="2 3">
    <name type="scientific">Haloquadratum walsbyi J07HQW2</name>
    <dbReference type="NCBI Taxonomy" id="1238425"/>
    <lineage>
        <taxon>Archaea</taxon>
        <taxon>Methanobacteriati</taxon>
        <taxon>Methanobacteriota</taxon>
        <taxon>Stenosarchaea group</taxon>
        <taxon>Halobacteria</taxon>
        <taxon>Halobacteriales</taxon>
        <taxon>Haloferacaceae</taxon>
        <taxon>Haloquadratum</taxon>
    </lineage>
</organism>
<feature type="transmembrane region" description="Helical" evidence="1">
    <location>
        <begin position="36"/>
        <end position="55"/>
    </location>
</feature>
<evidence type="ECO:0000313" key="2">
    <source>
        <dbReference type="EMBL" id="ERG94292.1"/>
    </source>
</evidence>
<gene>
    <name evidence="2" type="ORF">J07HQW2_00726</name>
</gene>
<dbReference type="AlphaFoldDB" id="U1PKS1"/>
<evidence type="ECO:0000256" key="1">
    <source>
        <dbReference type="SAM" id="Phobius"/>
    </source>
</evidence>
<proteinExistence type="predicted"/>
<feature type="transmembrane region" description="Helical" evidence="1">
    <location>
        <begin position="6"/>
        <end position="29"/>
    </location>
</feature>
<keyword evidence="1" id="KW-0812">Transmembrane</keyword>